<dbReference type="GO" id="GO:0016301">
    <property type="term" value="F:kinase activity"/>
    <property type="evidence" value="ECO:0007669"/>
    <property type="project" value="UniProtKB-KW"/>
</dbReference>
<dbReference type="AlphaFoldDB" id="A0A401IJF6"/>
<evidence type="ECO:0000313" key="3">
    <source>
        <dbReference type="Proteomes" id="UP000287247"/>
    </source>
</evidence>
<dbReference type="Proteomes" id="UP000287247">
    <property type="component" value="Unassembled WGS sequence"/>
</dbReference>
<evidence type="ECO:0000313" key="2">
    <source>
        <dbReference type="EMBL" id="GBF81310.1"/>
    </source>
</evidence>
<feature type="transmembrane region" description="Helical" evidence="1">
    <location>
        <begin position="21"/>
        <end position="45"/>
    </location>
</feature>
<reference evidence="3" key="1">
    <citation type="submission" date="2017-05" db="EMBL/GenBank/DDBJ databases">
        <title>Physiological properties and genetic analysis related to exopolysaccharide production of fresh-water unicellular cyanobacterium Aphanothece sacrum, Suizenji Nori, that has been cultured as a food source in Japan.</title>
        <authorList>
            <person name="Kanesaki Y."/>
            <person name="Yoshikawa S."/>
            <person name="Ohki K."/>
        </authorList>
    </citation>
    <scope>NUCLEOTIDE SEQUENCE [LARGE SCALE GENOMIC DNA]</scope>
    <source>
        <strain evidence="3">FPU1</strain>
    </source>
</reference>
<comment type="caution">
    <text evidence="2">The sequence shown here is derived from an EMBL/GenBank/DDBJ whole genome shotgun (WGS) entry which is preliminary data.</text>
</comment>
<keyword evidence="1" id="KW-1133">Transmembrane helix</keyword>
<proteinExistence type="predicted"/>
<name>A0A401IJF6_APHSA</name>
<protein>
    <submittedName>
        <fullName evidence="2">Two-component sensor histidine kinase Hik33/NblS</fullName>
    </submittedName>
</protein>
<accession>A0A401IJF6</accession>
<keyword evidence="3" id="KW-1185">Reference proteome</keyword>
<keyword evidence="1" id="KW-0812">Transmembrane</keyword>
<keyword evidence="1" id="KW-0472">Membrane</keyword>
<keyword evidence="2" id="KW-0808">Transferase</keyword>
<sequence length="78" mass="8738">MLSLLQKVREIIRRWWSEFTLQTKLMAAATLAVSLLMSGLTFWAVNSIQQDAQLSDTRFGRDLGLLLSSNVAPPDCRG</sequence>
<gene>
    <name evidence="2" type="ORF">AsFPU1_2722</name>
</gene>
<evidence type="ECO:0000256" key="1">
    <source>
        <dbReference type="SAM" id="Phobius"/>
    </source>
</evidence>
<dbReference type="EMBL" id="BDQK01000013">
    <property type="protein sequence ID" value="GBF81310.1"/>
    <property type="molecule type" value="Genomic_DNA"/>
</dbReference>
<keyword evidence="2" id="KW-0418">Kinase</keyword>
<organism evidence="2 3">
    <name type="scientific">Aphanothece sacrum FPU1</name>
    <dbReference type="NCBI Taxonomy" id="1920663"/>
    <lineage>
        <taxon>Bacteria</taxon>
        <taxon>Bacillati</taxon>
        <taxon>Cyanobacteriota</taxon>
        <taxon>Cyanophyceae</taxon>
        <taxon>Oscillatoriophycideae</taxon>
        <taxon>Chroococcales</taxon>
        <taxon>Aphanothecaceae</taxon>
        <taxon>Aphanothece</taxon>
    </lineage>
</organism>